<feature type="transmembrane region" description="Helical" evidence="2">
    <location>
        <begin position="257"/>
        <end position="281"/>
    </location>
</feature>
<evidence type="ECO:0008006" key="5">
    <source>
        <dbReference type="Google" id="ProtNLM"/>
    </source>
</evidence>
<feature type="compositionally biased region" description="Low complexity" evidence="1">
    <location>
        <begin position="117"/>
        <end position="151"/>
    </location>
</feature>
<keyword evidence="2" id="KW-0472">Membrane</keyword>
<keyword evidence="2" id="KW-0812">Transmembrane</keyword>
<reference evidence="3" key="1">
    <citation type="submission" date="2023-03" db="EMBL/GenBank/DDBJ databases">
        <title>Mating type loci evolution in Malassezia.</title>
        <authorList>
            <person name="Coelho M.A."/>
        </authorList>
    </citation>
    <scope>NUCLEOTIDE SEQUENCE</scope>
    <source>
        <strain evidence="3">CBS 9431</strain>
    </source>
</reference>
<organism evidence="3 4">
    <name type="scientific">Malassezia japonica</name>
    <dbReference type="NCBI Taxonomy" id="223818"/>
    <lineage>
        <taxon>Eukaryota</taxon>
        <taxon>Fungi</taxon>
        <taxon>Dikarya</taxon>
        <taxon>Basidiomycota</taxon>
        <taxon>Ustilaginomycotina</taxon>
        <taxon>Malasseziomycetes</taxon>
        <taxon>Malasseziales</taxon>
        <taxon>Malasseziaceae</taxon>
        <taxon>Malassezia</taxon>
    </lineage>
</organism>
<evidence type="ECO:0000256" key="1">
    <source>
        <dbReference type="SAM" id="MobiDB-lite"/>
    </source>
</evidence>
<feature type="region of interest" description="Disordered" evidence="1">
    <location>
        <begin position="106"/>
        <end position="152"/>
    </location>
</feature>
<name>A0AAF0J8N5_9BASI</name>
<proteinExistence type="predicted"/>
<accession>A0AAF0J8N5</accession>
<sequence>MGEAAVASPHRSPVDQAAERLALDKNYVVGLSVAAFLSGAAGAVVFSFRKRPPPDVKKNALFPPKAAAPVYVPHTLQGAEARVGPGYRDEEARSRIASAAVKKVLHRAEHGNAPRSATAPLGEPAATAPAATAASATAASTATPPESEPAPLFEAAKKGPFAIFREMNASIFSAFRSDQPKARPMRVAALQAAPPSGAPPSSATPSGTPPSGVRIAPAMRAAAPTGGLSALHKNPQVAAAATPQPTPEESARSDGPLLAFGAFSLATTIVCGVSLAVVFAVRQTLNITSVEEFADYMHERMPRLGRHGALAPYLPAVPVEHDANDVTIAPPGGDVGERMERTEDPVEWVRLARLQLDTELAEHQAQREARRRRRESARLE</sequence>
<feature type="region of interest" description="Disordered" evidence="1">
    <location>
        <begin position="190"/>
        <end position="214"/>
    </location>
</feature>
<dbReference type="RefSeq" id="XP_060120724.1">
    <property type="nucleotide sequence ID" value="XM_060264741.1"/>
</dbReference>
<feature type="transmembrane region" description="Helical" evidence="2">
    <location>
        <begin position="27"/>
        <end position="48"/>
    </location>
</feature>
<evidence type="ECO:0000256" key="2">
    <source>
        <dbReference type="SAM" id="Phobius"/>
    </source>
</evidence>
<dbReference type="EMBL" id="CP119958">
    <property type="protein sequence ID" value="WFD37827.1"/>
    <property type="molecule type" value="Genomic_DNA"/>
</dbReference>
<feature type="compositionally biased region" description="Low complexity" evidence="1">
    <location>
        <begin position="192"/>
        <end position="212"/>
    </location>
</feature>
<evidence type="ECO:0000313" key="3">
    <source>
        <dbReference type="EMBL" id="WFD37827.1"/>
    </source>
</evidence>
<gene>
    <name evidence="3" type="ORF">MJAP1_000774</name>
</gene>
<protein>
    <recommendedName>
        <fullName evidence="5">Transmembrane protein</fullName>
    </recommendedName>
</protein>
<evidence type="ECO:0000313" key="4">
    <source>
        <dbReference type="Proteomes" id="UP001217754"/>
    </source>
</evidence>
<keyword evidence="4" id="KW-1185">Reference proteome</keyword>
<dbReference type="Proteomes" id="UP001217754">
    <property type="component" value="Chromosome 1"/>
</dbReference>
<keyword evidence="2" id="KW-1133">Transmembrane helix</keyword>
<dbReference type="GeneID" id="85224423"/>
<dbReference type="AlphaFoldDB" id="A0AAF0J8N5"/>